<keyword evidence="4" id="KW-1185">Reference proteome</keyword>
<dbReference type="Proteomes" id="UP001209878">
    <property type="component" value="Unassembled WGS sequence"/>
</dbReference>
<dbReference type="PANTHER" id="PTHR14237">
    <property type="entry name" value="MOLYBDOPTERIN COFACTOR SULFURASE MOSC"/>
    <property type="match status" value="1"/>
</dbReference>
<protein>
    <recommendedName>
        <fullName evidence="2">MOSC domain-containing protein</fullName>
    </recommendedName>
</protein>
<comment type="caution">
    <text evidence="3">The sequence shown here is derived from an EMBL/GenBank/DDBJ whole genome shotgun (WGS) entry which is preliminary data.</text>
</comment>
<dbReference type="InterPro" id="IPR005303">
    <property type="entry name" value="MOCOS_middle"/>
</dbReference>
<dbReference type="GO" id="GO:0030170">
    <property type="term" value="F:pyridoxal phosphate binding"/>
    <property type="evidence" value="ECO:0007669"/>
    <property type="project" value="InterPro"/>
</dbReference>
<dbReference type="SUPFAM" id="SSF50800">
    <property type="entry name" value="PK beta-barrel domain-like"/>
    <property type="match status" value="1"/>
</dbReference>
<dbReference type="InterPro" id="IPR005302">
    <property type="entry name" value="MoCF_Sase_C"/>
</dbReference>
<dbReference type="Pfam" id="PF03473">
    <property type="entry name" value="MOSC"/>
    <property type="match status" value="1"/>
</dbReference>
<evidence type="ECO:0000256" key="1">
    <source>
        <dbReference type="SAM" id="MobiDB-lite"/>
    </source>
</evidence>
<proteinExistence type="predicted"/>
<evidence type="ECO:0000313" key="3">
    <source>
        <dbReference type="EMBL" id="KAK2190372.1"/>
    </source>
</evidence>
<evidence type="ECO:0000259" key="2">
    <source>
        <dbReference type="PROSITE" id="PS51340"/>
    </source>
</evidence>
<dbReference type="AlphaFoldDB" id="A0AAD9P906"/>
<dbReference type="PROSITE" id="PS51340">
    <property type="entry name" value="MOSC"/>
    <property type="match status" value="1"/>
</dbReference>
<feature type="region of interest" description="Disordered" evidence="1">
    <location>
        <begin position="1"/>
        <end position="23"/>
    </location>
</feature>
<dbReference type="SUPFAM" id="SSF141673">
    <property type="entry name" value="MOSC N-terminal domain-like"/>
    <property type="match status" value="1"/>
</dbReference>
<dbReference type="GO" id="GO:0030151">
    <property type="term" value="F:molybdenum ion binding"/>
    <property type="evidence" value="ECO:0007669"/>
    <property type="project" value="InterPro"/>
</dbReference>
<dbReference type="Pfam" id="PF03476">
    <property type="entry name" value="MOSC_N"/>
    <property type="match status" value="1"/>
</dbReference>
<gene>
    <name evidence="3" type="ORF">NP493_82g01052</name>
</gene>
<reference evidence="3" key="1">
    <citation type="journal article" date="2023" name="Mol. Biol. Evol.">
        <title>Third-Generation Sequencing Reveals the Adaptive Role of the Epigenome in Three Deep-Sea Polychaetes.</title>
        <authorList>
            <person name="Perez M."/>
            <person name="Aroh O."/>
            <person name="Sun Y."/>
            <person name="Lan Y."/>
            <person name="Juniper S.K."/>
            <person name="Young C.R."/>
            <person name="Angers B."/>
            <person name="Qian P.Y."/>
        </authorList>
    </citation>
    <scope>NUCLEOTIDE SEQUENCE</scope>
    <source>
        <strain evidence="3">R07B-5</strain>
    </source>
</reference>
<organism evidence="3 4">
    <name type="scientific">Ridgeia piscesae</name>
    <name type="common">Tubeworm</name>
    <dbReference type="NCBI Taxonomy" id="27915"/>
    <lineage>
        <taxon>Eukaryota</taxon>
        <taxon>Metazoa</taxon>
        <taxon>Spiralia</taxon>
        <taxon>Lophotrochozoa</taxon>
        <taxon>Annelida</taxon>
        <taxon>Polychaeta</taxon>
        <taxon>Sedentaria</taxon>
        <taxon>Canalipalpata</taxon>
        <taxon>Sabellida</taxon>
        <taxon>Siboglinidae</taxon>
        <taxon>Ridgeia</taxon>
    </lineage>
</organism>
<dbReference type="InterPro" id="IPR011037">
    <property type="entry name" value="Pyrv_Knase-like_insert_dom_sf"/>
</dbReference>
<name>A0AAD9P906_RIDPI</name>
<accession>A0AAD9P906</accession>
<dbReference type="GO" id="GO:0003824">
    <property type="term" value="F:catalytic activity"/>
    <property type="evidence" value="ECO:0007669"/>
    <property type="project" value="InterPro"/>
</dbReference>
<dbReference type="EMBL" id="JAODUO010000081">
    <property type="protein sequence ID" value="KAK2190372.1"/>
    <property type="molecule type" value="Genomic_DNA"/>
</dbReference>
<dbReference type="PANTHER" id="PTHR14237:SF19">
    <property type="entry name" value="MITOCHONDRIAL AMIDOXIME REDUCING COMPONENT 1"/>
    <property type="match status" value="1"/>
</dbReference>
<evidence type="ECO:0000313" key="4">
    <source>
        <dbReference type="Proteomes" id="UP001209878"/>
    </source>
</evidence>
<sequence>MSRYALQQRSLPNDHSSSVQSNNRTNLSQYAQACVLKGFKPRRELVGTIDSITFYPLKSARGIEVDAIECLMSGLKVKDSELYDRHWVVVDTTNKNQFVTGRDEATITTVQPSFHGNKLHLDAKDMETLVIPKIAKSSKVIEAKFKLEYVKGVDCGDKAADWFCKFFGRPGFRLLFFGKKIEHRRLIDQTDDRWFVTAKPTDQLAYQNYTAFNLIAKESLHDLNRKLPEGTEKCTMDFFRPNFVVTGCGAFQEVSPCDYRTQFQDTWKDIFIGNSTFYNLKPRNACLLVIVDPVTGKVREDKEPMTTLRTYRLVVPDFKDAPAFGVMLVAEKLGTVHVGDKVYATKQTT</sequence>
<feature type="domain" description="MOSC" evidence="2">
    <location>
        <begin position="179"/>
        <end position="345"/>
    </location>
</feature>